<keyword evidence="2" id="KW-1185">Reference proteome</keyword>
<accession>A0ABY6KQ17</accession>
<dbReference type="Proteomes" id="UP001235939">
    <property type="component" value="Chromosome 08"/>
</dbReference>
<name>A0ABY6KQ17_9ARAC</name>
<proteinExistence type="predicted"/>
<reference evidence="1 2" key="1">
    <citation type="submission" date="2022-01" db="EMBL/GenBank/DDBJ databases">
        <title>A chromosomal length assembly of Cordylochernes scorpioides.</title>
        <authorList>
            <person name="Zeh D."/>
            <person name="Zeh J."/>
        </authorList>
    </citation>
    <scope>NUCLEOTIDE SEQUENCE [LARGE SCALE GENOMIC DNA]</scope>
    <source>
        <strain evidence="1">IN4F17</strain>
        <tissue evidence="1">Whole Body</tissue>
    </source>
</reference>
<gene>
    <name evidence="1" type="ORF">LAZ67_8001251</name>
</gene>
<protein>
    <recommendedName>
        <fullName evidence="3">Reverse transcriptase domain-containing protein</fullName>
    </recommendedName>
</protein>
<sequence>MGGGQNFYKNILSTQTMTISILPSIPIIEPKLTGEISMIEIIKEGSKTTQSYQRTKSDSEKAFDTVPHSLLWLKLIKLGLSPRFIDLIKNY</sequence>
<evidence type="ECO:0000313" key="1">
    <source>
        <dbReference type="EMBL" id="UYV70956.1"/>
    </source>
</evidence>
<organism evidence="1 2">
    <name type="scientific">Cordylochernes scorpioides</name>
    <dbReference type="NCBI Taxonomy" id="51811"/>
    <lineage>
        <taxon>Eukaryota</taxon>
        <taxon>Metazoa</taxon>
        <taxon>Ecdysozoa</taxon>
        <taxon>Arthropoda</taxon>
        <taxon>Chelicerata</taxon>
        <taxon>Arachnida</taxon>
        <taxon>Pseudoscorpiones</taxon>
        <taxon>Cheliferoidea</taxon>
        <taxon>Chernetidae</taxon>
        <taxon>Cordylochernes</taxon>
    </lineage>
</organism>
<evidence type="ECO:0000313" key="2">
    <source>
        <dbReference type="Proteomes" id="UP001235939"/>
    </source>
</evidence>
<evidence type="ECO:0008006" key="3">
    <source>
        <dbReference type="Google" id="ProtNLM"/>
    </source>
</evidence>
<dbReference type="EMBL" id="CP092870">
    <property type="protein sequence ID" value="UYV70956.1"/>
    <property type="molecule type" value="Genomic_DNA"/>
</dbReference>